<accession>A0A8C2Q5E0</accession>
<dbReference type="CDD" id="cd00916">
    <property type="entry name" value="Npc2_like"/>
    <property type="match status" value="1"/>
</dbReference>
<dbReference type="Gene3D" id="2.60.40.770">
    <property type="match status" value="1"/>
</dbReference>
<evidence type="ECO:0000256" key="8">
    <source>
        <dbReference type="SAM" id="SignalP"/>
    </source>
</evidence>
<comment type="similarity">
    <text evidence="2">Belongs to the NPC2 family.</text>
</comment>
<sequence length="234" mass="25675">MGYYSTLGVLLLSLLAYTNAEPVKFADCGSTDGKVAEVDIQPCPSQPCQLHKGESYTVNVTFTSSVASQNCTALVHGVVAGVPVPFPIPQTDGCKSGIQCPVEPQKSYSYVNQLPVKTEYPAVSVHFLEYLPLVLNNAVMLHAFTSSFLVCLLDKTGCGMGINRRLQQRFILHQVPCSDCELKASSEAKRLQRDTIKNRGIWMCALTLFSGPFRSNIGMIYSTTFFLTMTHLSF</sequence>
<dbReference type="Pfam" id="PF02221">
    <property type="entry name" value="E1_DerP2_DerF2"/>
    <property type="match status" value="1"/>
</dbReference>
<protein>
    <recommendedName>
        <fullName evidence="3">NPC intracellular cholesterol transporter 2</fullName>
    </recommendedName>
    <alternativeName>
        <fullName evidence="7">Epididymal secretory protein E1</fullName>
    </alternativeName>
</protein>
<dbReference type="GO" id="GO:0005576">
    <property type="term" value="C:extracellular region"/>
    <property type="evidence" value="ECO:0007669"/>
    <property type="project" value="UniProtKB-SubCell"/>
</dbReference>
<dbReference type="AlphaFoldDB" id="A0A8C2Q5E0"/>
<keyword evidence="4" id="KW-0964">Secreted</keyword>
<evidence type="ECO:0000259" key="9">
    <source>
        <dbReference type="SMART" id="SM00737"/>
    </source>
</evidence>
<dbReference type="InterPro" id="IPR039670">
    <property type="entry name" value="NPC2-like"/>
</dbReference>
<evidence type="ECO:0000313" key="11">
    <source>
        <dbReference type="Proteomes" id="UP000694701"/>
    </source>
</evidence>
<proteinExistence type="inferred from homology"/>
<dbReference type="InterPro" id="IPR033916">
    <property type="entry name" value="ML_Npc2-like"/>
</dbReference>
<dbReference type="InterPro" id="IPR014756">
    <property type="entry name" value="Ig_E-set"/>
</dbReference>
<dbReference type="PANTHER" id="PTHR11306:SF68">
    <property type="entry name" value="NPC INTRACELLULAR CHOLESTEROL TRANSPORTER 2"/>
    <property type="match status" value="1"/>
</dbReference>
<dbReference type="GO" id="GO:0033344">
    <property type="term" value="P:cholesterol efflux"/>
    <property type="evidence" value="ECO:0007669"/>
    <property type="project" value="TreeGrafter"/>
</dbReference>
<comment type="subcellular location">
    <subcellularLocation>
        <location evidence="1">Secreted</location>
    </subcellularLocation>
</comment>
<feature type="domain" description="MD-2-related lipid-recognition" evidence="9">
    <location>
        <begin position="25"/>
        <end position="150"/>
    </location>
</feature>
<keyword evidence="6" id="KW-1015">Disulfide bond</keyword>
<dbReference type="GO" id="GO:0032367">
    <property type="term" value="P:intracellular cholesterol transport"/>
    <property type="evidence" value="ECO:0007669"/>
    <property type="project" value="InterPro"/>
</dbReference>
<dbReference type="SMART" id="SM00737">
    <property type="entry name" value="ML"/>
    <property type="match status" value="1"/>
</dbReference>
<feature type="signal peptide" evidence="8">
    <location>
        <begin position="1"/>
        <end position="20"/>
    </location>
</feature>
<dbReference type="InterPro" id="IPR003172">
    <property type="entry name" value="ML_dom"/>
</dbReference>
<reference evidence="10" key="1">
    <citation type="submission" date="2025-08" db="UniProtKB">
        <authorList>
            <consortium name="Ensembl"/>
        </authorList>
    </citation>
    <scope>IDENTIFICATION</scope>
</reference>
<name>A0A8C2Q5E0_CYPCA</name>
<evidence type="ECO:0000256" key="5">
    <source>
        <dbReference type="ARBA" id="ARBA00022729"/>
    </source>
</evidence>
<evidence type="ECO:0000313" key="10">
    <source>
        <dbReference type="Ensembl" id="ENSCCRP00020106872.1"/>
    </source>
</evidence>
<dbReference type="Proteomes" id="UP000694701">
    <property type="component" value="Unplaced"/>
</dbReference>
<dbReference type="Ensembl" id="ENSCCRT00020116747.1">
    <property type="protein sequence ID" value="ENSCCRP00020106872.1"/>
    <property type="gene ID" value="ENSCCRG00020048742.1"/>
</dbReference>
<dbReference type="GO" id="GO:0007399">
    <property type="term" value="P:nervous system development"/>
    <property type="evidence" value="ECO:0007669"/>
    <property type="project" value="UniProtKB-ARBA"/>
</dbReference>
<dbReference type="FunFam" id="2.60.40.770:FF:000001">
    <property type="entry name" value="NPC intracellular cholesterol transporter 2"/>
    <property type="match status" value="1"/>
</dbReference>
<evidence type="ECO:0000256" key="7">
    <source>
        <dbReference type="ARBA" id="ARBA00032516"/>
    </source>
</evidence>
<organism evidence="10 11">
    <name type="scientific">Cyprinus carpio</name>
    <name type="common">Common carp</name>
    <dbReference type="NCBI Taxonomy" id="7962"/>
    <lineage>
        <taxon>Eukaryota</taxon>
        <taxon>Metazoa</taxon>
        <taxon>Chordata</taxon>
        <taxon>Craniata</taxon>
        <taxon>Vertebrata</taxon>
        <taxon>Euteleostomi</taxon>
        <taxon>Actinopterygii</taxon>
        <taxon>Neopterygii</taxon>
        <taxon>Teleostei</taxon>
        <taxon>Ostariophysi</taxon>
        <taxon>Cypriniformes</taxon>
        <taxon>Cyprinidae</taxon>
        <taxon>Cyprininae</taxon>
        <taxon>Cyprinus</taxon>
    </lineage>
</organism>
<evidence type="ECO:0000256" key="1">
    <source>
        <dbReference type="ARBA" id="ARBA00004613"/>
    </source>
</evidence>
<feature type="chain" id="PRO_5034238720" description="NPC intracellular cholesterol transporter 2" evidence="8">
    <location>
        <begin position="21"/>
        <end position="234"/>
    </location>
</feature>
<dbReference type="SUPFAM" id="SSF81296">
    <property type="entry name" value="E set domains"/>
    <property type="match status" value="1"/>
</dbReference>
<dbReference type="GO" id="GO:0015485">
    <property type="term" value="F:cholesterol binding"/>
    <property type="evidence" value="ECO:0007669"/>
    <property type="project" value="TreeGrafter"/>
</dbReference>
<evidence type="ECO:0000256" key="3">
    <source>
        <dbReference type="ARBA" id="ARBA00021477"/>
    </source>
</evidence>
<evidence type="ECO:0000256" key="2">
    <source>
        <dbReference type="ARBA" id="ARBA00006370"/>
    </source>
</evidence>
<evidence type="ECO:0000256" key="6">
    <source>
        <dbReference type="ARBA" id="ARBA00023157"/>
    </source>
</evidence>
<keyword evidence="5 8" id="KW-0732">Signal</keyword>
<dbReference type="PANTHER" id="PTHR11306">
    <property type="entry name" value="NIEMANN PICK TYPE C2 PROTEIN NPC2-RELATED"/>
    <property type="match status" value="1"/>
</dbReference>
<evidence type="ECO:0000256" key="4">
    <source>
        <dbReference type="ARBA" id="ARBA00022525"/>
    </source>
</evidence>